<dbReference type="PATRIC" id="fig|1115809.3.peg.2583"/>
<accession>U2Q9Z5</accession>
<sequence length="66" mass="7375">MAFPSQPFGVALFTFLFFYLFTFPQFKVCFCAPTQNGLDAALDAMNRMKKVRVSAQGSKIVVDAML</sequence>
<dbReference type="Proteomes" id="UP000016648">
    <property type="component" value="Unassembled WGS sequence"/>
</dbReference>
<dbReference type="AlphaFoldDB" id="U2Q9Z5"/>
<reference evidence="1 2" key="1">
    <citation type="submission" date="2013-08" db="EMBL/GenBank/DDBJ databases">
        <authorList>
            <person name="Durkin A.S."/>
            <person name="Haft D.R."/>
            <person name="McCorrison J."/>
            <person name="Torralba M."/>
            <person name="Gillis M."/>
            <person name="Haft D.H."/>
            <person name="Methe B."/>
            <person name="Sutton G."/>
            <person name="Nelson K.E."/>
        </authorList>
    </citation>
    <scope>NUCLEOTIDE SEQUENCE [LARGE SCALE GENOMIC DNA]</scope>
    <source>
        <strain evidence="1 2">F0067</strain>
    </source>
</reference>
<evidence type="ECO:0000313" key="1">
    <source>
        <dbReference type="EMBL" id="ERK38143.1"/>
    </source>
</evidence>
<evidence type="ECO:0000313" key="2">
    <source>
        <dbReference type="Proteomes" id="UP000016648"/>
    </source>
</evidence>
<gene>
    <name evidence="1" type="ORF">HMPREF9135_1094</name>
</gene>
<dbReference type="EMBL" id="AWEY01000044">
    <property type="protein sequence ID" value="ERK38143.1"/>
    <property type="molecule type" value="Genomic_DNA"/>
</dbReference>
<organism evidence="1 2">
    <name type="scientific">Segatella baroniae F0067</name>
    <dbReference type="NCBI Taxonomy" id="1115809"/>
    <lineage>
        <taxon>Bacteria</taxon>
        <taxon>Pseudomonadati</taxon>
        <taxon>Bacteroidota</taxon>
        <taxon>Bacteroidia</taxon>
        <taxon>Bacteroidales</taxon>
        <taxon>Prevotellaceae</taxon>
        <taxon>Segatella</taxon>
    </lineage>
</organism>
<keyword evidence="2" id="KW-1185">Reference proteome</keyword>
<name>U2Q9Z5_9BACT</name>
<protein>
    <submittedName>
        <fullName evidence="1">Uncharacterized protein</fullName>
    </submittedName>
</protein>
<proteinExistence type="predicted"/>
<comment type="caution">
    <text evidence="1">The sequence shown here is derived from an EMBL/GenBank/DDBJ whole genome shotgun (WGS) entry which is preliminary data.</text>
</comment>